<name>A0ABU5DBX0_9BURK</name>
<organism evidence="2 3">
    <name type="scientific">Roseateles agri</name>
    <dbReference type="NCBI Taxonomy" id="3098619"/>
    <lineage>
        <taxon>Bacteria</taxon>
        <taxon>Pseudomonadati</taxon>
        <taxon>Pseudomonadota</taxon>
        <taxon>Betaproteobacteria</taxon>
        <taxon>Burkholderiales</taxon>
        <taxon>Sphaerotilaceae</taxon>
        <taxon>Roseateles</taxon>
    </lineage>
</organism>
<feature type="chain" id="PRO_5045921742" description="Carboxypeptidase regulatory-like domain-containing protein" evidence="1">
    <location>
        <begin position="20"/>
        <end position="570"/>
    </location>
</feature>
<evidence type="ECO:0000313" key="3">
    <source>
        <dbReference type="Proteomes" id="UP001285263"/>
    </source>
</evidence>
<comment type="caution">
    <text evidence="2">The sequence shown here is derived from an EMBL/GenBank/DDBJ whole genome shotgun (WGS) entry which is preliminary data.</text>
</comment>
<keyword evidence="1" id="KW-0732">Signal</keyword>
<dbReference type="EMBL" id="JAXCLA010000002">
    <property type="protein sequence ID" value="MDY0743779.1"/>
    <property type="molecule type" value="Genomic_DNA"/>
</dbReference>
<dbReference type="Proteomes" id="UP001285263">
    <property type="component" value="Unassembled WGS sequence"/>
</dbReference>
<evidence type="ECO:0000313" key="2">
    <source>
        <dbReference type="EMBL" id="MDY0743779.1"/>
    </source>
</evidence>
<sequence length="570" mass="57280">MRRIPRVCAISVLATAALAACGGSDSDDSAPPTPPTPASLNIGGTAATGAAIAGATVEAKCKTGSGSATTSAAGVYAIAISGGELPCVARVTAADGTVLHTVAAGSGASSTAVTAHLTPVTELVVASLAGADTAGYYDAFGASSAVTSAQVQGAAGSVGAMLKSAGVDLGTASDPIAGTLVPSASGDAYDQALLALKAKLDAAGTTLATLAHTVARGSSASTTTSTVASLPPELLLAPAAPNCPALRSGKYRLIVNDSESPQTALLTLDAAALKLTDDTQQVYTLTATGDCSYTLDNAGGSELVVTAAGVIVARVAHRDAPPLQAAVLFPEQTHTVAELAGEWNTMAFDRTEDNGPIHLTSATVTIDAAGKVTALNFCDDLRNCSVPATLPDIVATPNAEGGFDWTSKTEGWTDRLFAYRAGGGELMVVTISPNGHISFVTRKAAVAMPPVGGVQQNWNVSITAQYTAPSAISNSKNTVESVDTAAGSYLRQNVINQTTGATRPETLVINSLRDGYVRRLPATGVTASDGSTSNVAEFIALGMRGMNLSVLALPATNQMQLSPIKAIVNP</sequence>
<gene>
    <name evidence="2" type="ORF">SNE35_04650</name>
</gene>
<evidence type="ECO:0008006" key="4">
    <source>
        <dbReference type="Google" id="ProtNLM"/>
    </source>
</evidence>
<dbReference type="PROSITE" id="PS51257">
    <property type="entry name" value="PROKAR_LIPOPROTEIN"/>
    <property type="match status" value="1"/>
</dbReference>
<dbReference type="RefSeq" id="WP_320421695.1">
    <property type="nucleotide sequence ID" value="NZ_JAXCLA010000002.1"/>
</dbReference>
<keyword evidence="3" id="KW-1185">Reference proteome</keyword>
<evidence type="ECO:0000256" key="1">
    <source>
        <dbReference type="SAM" id="SignalP"/>
    </source>
</evidence>
<accession>A0ABU5DBX0</accession>
<proteinExistence type="predicted"/>
<protein>
    <recommendedName>
        <fullName evidence="4">Carboxypeptidase regulatory-like domain-containing protein</fullName>
    </recommendedName>
</protein>
<reference evidence="2 3" key="1">
    <citation type="submission" date="2023-11" db="EMBL/GenBank/DDBJ databases">
        <title>Paucibacter sp. nov., isolated from fresh soil in Korea.</title>
        <authorList>
            <person name="Le N.T.T."/>
        </authorList>
    </citation>
    <scope>NUCLEOTIDE SEQUENCE [LARGE SCALE GENOMIC DNA]</scope>
    <source>
        <strain evidence="2 3">R3-3</strain>
    </source>
</reference>
<feature type="signal peptide" evidence="1">
    <location>
        <begin position="1"/>
        <end position="19"/>
    </location>
</feature>